<feature type="compositionally biased region" description="Polar residues" evidence="1">
    <location>
        <begin position="403"/>
        <end position="417"/>
    </location>
</feature>
<accession>A0A4R1GJ34</accession>
<feature type="compositionally biased region" description="Polar residues" evidence="1">
    <location>
        <begin position="115"/>
        <end position="126"/>
    </location>
</feature>
<feature type="region of interest" description="Disordered" evidence="1">
    <location>
        <begin position="266"/>
        <end position="285"/>
    </location>
</feature>
<keyword evidence="2" id="KW-0472">Membrane</keyword>
<dbReference type="EMBL" id="SMFU01000007">
    <property type="protein sequence ID" value="TCK08367.1"/>
    <property type="molecule type" value="Genomic_DNA"/>
</dbReference>
<evidence type="ECO:0000256" key="2">
    <source>
        <dbReference type="SAM" id="Phobius"/>
    </source>
</evidence>
<dbReference type="Proteomes" id="UP000294546">
    <property type="component" value="Unassembled WGS sequence"/>
</dbReference>
<dbReference type="RefSeq" id="WP_132286883.1">
    <property type="nucleotide sequence ID" value="NZ_SMFU01000007.1"/>
</dbReference>
<feature type="transmembrane region" description="Helical" evidence="2">
    <location>
        <begin position="157"/>
        <end position="175"/>
    </location>
</feature>
<proteinExistence type="predicted"/>
<comment type="caution">
    <text evidence="3">The sequence shown here is derived from an EMBL/GenBank/DDBJ whole genome shotgun (WGS) entry which is preliminary data.</text>
</comment>
<dbReference type="OrthoDB" id="9817732at2"/>
<feature type="region of interest" description="Disordered" evidence="1">
    <location>
        <begin position="397"/>
        <end position="417"/>
    </location>
</feature>
<reference evidence="3 4" key="1">
    <citation type="submission" date="2019-03" db="EMBL/GenBank/DDBJ databases">
        <title>Genomic Encyclopedia of Archaeal and Bacterial Type Strains, Phase II (KMG-II): from individual species to whole genera.</title>
        <authorList>
            <person name="Goeker M."/>
        </authorList>
    </citation>
    <scope>NUCLEOTIDE SEQUENCE [LARGE SCALE GENOMIC DNA]</scope>
    <source>
        <strain evidence="3 4">DSM 27697</strain>
    </source>
</reference>
<evidence type="ECO:0000313" key="4">
    <source>
        <dbReference type="Proteomes" id="UP000294546"/>
    </source>
</evidence>
<name>A0A4R1GJ34_9GAMM</name>
<evidence type="ECO:0000256" key="1">
    <source>
        <dbReference type="SAM" id="MobiDB-lite"/>
    </source>
</evidence>
<feature type="transmembrane region" description="Helical" evidence="2">
    <location>
        <begin position="216"/>
        <end position="235"/>
    </location>
</feature>
<organism evidence="3 4">
    <name type="scientific">Marinobacterium mangrovicola</name>
    <dbReference type="NCBI Taxonomy" id="1476959"/>
    <lineage>
        <taxon>Bacteria</taxon>
        <taxon>Pseudomonadati</taxon>
        <taxon>Pseudomonadota</taxon>
        <taxon>Gammaproteobacteria</taxon>
        <taxon>Oceanospirillales</taxon>
        <taxon>Oceanospirillaceae</taxon>
        <taxon>Marinobacterium</taxon>
    </lineage>
</organism>
<gene>
    <name evidence="3" type="ORF">CLV83_0446</name>
</gene>
<keyword evidence="2" id="KW-1133">Transmembrane helix</keyword>
<feature type="region of interest" description="Disordered" evidence="1">
    <location>
        <begin position="80"/>
        <end position="126"/>
    </location>
</feature>
<dbReference type="AlphaFoldDB" id="A0A4R1GJ34"/>
<evidence type="ECO:0000313" key="3">
    <source>
        <dbReference type="EMBL" id="TCK08367.1"/>
    </source>
</evidence>
<feature type="transmembrane region" description="Helical" evidence="2">
    <location>
        <begin position="187"/>
        <end position="204"/>
    </location>
</feature>
<keyword evidence="4" id="KW-1185">Reference proteome</keyword>
<keyword evidence="2" id="KW-0812">Transmembrane</keyword>
<protein>
    <submittedName>
        <fullName evidence="3">Uncharacterized protein</fullName>
    </submittedName>
</protein>
<feature type="compositionally biased region" description="Low complexity" evidence="1">
    <location>
        <begin position="267"/>
        <end position="281"/>
    </location>
</feature>
<sequence>MSDKLTHARPPQSLDFPIVVEECFFKPGQHISEGDKLYIFKDASGRKVIMRSPLTGNVAEGPVSVGSALPKGMPVVGVYATDSSGTKTNKRTDQKAAPEKPATAKPVRDTAHTPGANSSDKVSQAVKTARETAPSGLMRRFWSSDNPEVTWGGAGPAFRLAIFYALLVVIFNLALRIAFPDLGLESRVLPSIGLILLAVWLTLLKASRWRRRPSPAGLYATLIPLVMAGLFVSILPDKGLAKATGFRADNLWAFLQKFDNNEAPFITESTPSETSPTAPSSHPERAIVSEPSRCIVEIVQHCEGAYSSSVKKWSIVKRYQSNLPADLCSQGVQAMAYNANSGEFSYPGDFPSRFKPTVEPMLETFEQGLKTHHANCSVMPWSAATLKIIPREELSTMPGGNRKCTSSPQPTGSDSVSSYVCARF</sequence>